<dbReference type="AlphaFoldDB" id="A0A5N5TN91"/>
<evidence type="ECO:0000313" key="3">
    <source>
        <dbReference type="Proteomes" id="UP000326759"/>
    </source>
</evidence>
<feature type="signal peptide" evidence="1">
    <location>
        <begin position="1"/>
        <end position="24"/>
    </location>
</feature>
<keyword evidence="1" id="KW-0732">Signal</keyword>
<feature type="chain" id="PRO_5024269908" description="C-type lectin domain-containing protein" evidence="1">
    <location>
        <begin position="25"/>
        <end position="139"/>
    </location>
</feature>
<dbReference type="OrthoDB" id="10285151at2759"/>
<organism evidence="2 3">
    <name type="scientific">Armadillidium nasatum</name>
    <dbReference type="NCBI Taxonomy" id="96803"/>
    <lineage>
        <taxon>Eukaryota</taxon>
        <taxon>Metazoa</taxon>
        <taxon>Ecdysozoa</taxon>
        <taxon>Arthropoda</taxon>
        <taxon>Crustacea</taxon>
        <taxon>Multicrustacea</taxon>
        <taxon>Malacostraca</taxon>
        <taxon>Eumalacostraca</taxon>
        <taxon>Peracarida</taxon>
        <taxon>Isopoda</taxon>
        <taxon>Oniscidea</taxon>
        <taxon>Crinocheta</taxon>
        <taxon>Armadillidiidae</taxon>
        <taxon>Armadillidium</taxon>
    </lineage>
</organism>
<dbReference type="Proteomes" id="UP000326759">
    <property type="component" value="Unassembled WGS sequence"/>
</dbReference>
<evidence type="ECO:0008006" key="4">
    <source>
        <dbReference type="Google" id="ProtNLM"/>
    </source>
</evidence>
<keyword evidence="3" id="KW-1185">Reference proteome</keyword>
<evidence type="ECO:0000313" key="2">
    <source>
        <dbReference type="EMBL" id="KAB7507619.1"/>
    </source>
</evidence>
<accession>A0A5N5TN91</accession>
<sequence>MITMLKVVAVFILVGVFSSSLVNAAAKEECEGKGGKYCPGPKIKMCYLILKEEVSSFQEATDLCAKNGAELYYVDMTDYSNFLNCTKFPWDFPFTMFAKNPLPTEDKCLTCTLISVAELSIQSRCSIEGKAKVICEIKL</sequence>
<evidence type="ECO:0000256" key="1">
    <source>
        <dbReference type="SAM" id="SignalP"/>
    </source>
</evidence>
<protein>
    <recommendedName>
        <fullName evidence="4">C-type lectin domain-containing protein</fullName>
    </recommendedName>
</protein>
<comment type="caution">
    <text evidence="2">The sequence shown here is derived from an EMBL/GenBank/DDBJ whole genome shotgun (WGS) entry which is preliminary data.</text>
</comment>
<reference evidence="2 3" key="1">
    <citation type="journal article" date="2019" name="PLoS Biol.">
        <title>Sex chromosomes control vertical transmission of feminizing Wolbachia symbionts in an isopod.</title>
        <authorList>
            <person name="Becking T."/>
            <person name="Chebbi M.A."/>
            <person name="Giraud I."/>
            <person name="Moumen B."/>
            <person name="Laverre T."/>
            <person name="Caubet Y."/>
            <person name="Peccoud J."/>
            <person name="Gilbert C."/>
            <person name="Cordaux R."/>
        </authorList>
    </citation>
    <scope>NUCLEOTIDE SEQUENCE [LARGE SCALE GENOMIC DNA]</scope>
    <source>
        <strain evidence="2">ANa2</strain>
        <tissue evidence="2">Whole body excluding digestive tract and cuticle</tissue>
    </source>
</reference>
<proteinExistence type="predicted"/>
<dbReference type="EMBL" id="SEYY01000282">
    <property type="protein sequence ID" value="KAB7507619.1"/>
    <property type="molecule type" value="Genomic_DNA"/>
</dbReference>
<gene>
    <name evidence="2" type="ORF">Anas_05415</name>
</gene>
<name>A0A5N5TN91_9CRUS</name>